<dbReference type="SUPFAM" id="SSF53474">
    <property type="entry name" value="alpha/beta-Hydrolases"/>
    <property type="match status" value="1"/>
</dbReference>
<dbReference type="PANTHER" id="PTHR38050">
    <property type="match status" value="1"/>
</dbReference>
<dbReference type="Proteomes" id="UP000011723">
    <property type="component" value="Chromosome"/>
</dbReference>
<gene>
    <name evidence="10" type="ORF">A605_06585</name>
</gene>
<feature type="signal peptide" evidence="9">
    <location>
        <begin position="1"/>
        <end position="31"/>
    </location>
</feature>
<feature type="chain" id="PRO_5039351134" evidence="9">
    <location>
        <begin position="32"/>
        <end position="348"/>
    </location>
</feature>
<dbReference type="KEGG" id="chn:A605_06585"/>
<sequence length="348" mass="36562">MSRHARAPQPNRHRRLALIAAALVVPLGAVAVQGASGSDDPPPPEDAAQTVARDVAPAPQSEEPTPEPPVSVGLSDEEVAAFVPALKTAAPGTLNSVTLTMPDGQERRYLYSVPVGADPQEPLPVLLAMGGWTDPPENFLRYAGFDTSAAASEAVVVYPAGVTNAWAGAPYSATGEDEDISFLRAVIAQLETALPIDRDRVTAVGMSNGGGMALELACHAPDLVAGVAAVSGAFYEGITTGCRDTPVATQIIHGTDDELLNYGGGVLHDTPYLPVEEVVRWQGTRNGCSTEAPESTPLGDNSDRLVLPDCTVETEHIRVNGGFHDWYIDPSTPDETWEFLSRQHAAAG</sequence>
<protein>
    <submittedName>
        <fullName evidence="10">Polyhydroxybutyrate depolymerase</fullName>
    </submittedName>
</protein>
<name>M1MX33_9CORY</name>
<organism evidence="10 11">
    <name type="scientific">Corynebacterium halotolerans YIM 70093 = DSM 44683</name>
    <dbReference type="NCBI Taxonomy" id="1121362"/>
    <lineage>
        <taxon>Bacteria</taxon>
        <taxon>Bacillati</taxon>
        <taxon>Actinomycetota</taxon>
        <taxon>Actinomycetes</taxon>
        <taxon>Mycobacteriales</taxon>
        <taxon>Corynebacteriaceae</taxon>
        <taxon>Corynebacterium</taxon>
    </lineage>
</organism>
<feature type="region of interest" description="Disordered" evidence="8">
    <location>
        <begin position="34"/>
        <end position="72"/>
    </location>
</feature>
<accession>M1MX33</accession>
<dbReference type="AlphaFoldDB" id="M1MX33"/>
<keyword evidence="11" id="KW-1185">Reference proteome</keyword>
<evidence type="ECO:0000256" key="4">
    <source>
        <dbReference type="ARBA" id="ARBA00022729"/>
    </source>
</evidence>
<dbReference type="OrthoDB" id="9767239at2"/>
<keyword evidence="6" id="KW-0119">Carbohydrate metabolism</keyword>
<dbReference type="GO" id="GO:0030600">
    <property type="term" value="F:feruloyl esterase activity"/>
    <property type="evidence" value="ECO:0007669"/>
    <property type="project" value="InterPro"/>
</dbReference>
<keyword evidence="2" id="KW-0964">Secreted</keyword>
<evidence type="ECO:0000256" key="9">
    <source>
        <dbReference type="SAM" id="SignalP"/>
    </source>
</evidence>
<dbReference type="Gene3D" id="3.40.50.1820">
    <property type="entry name" value="alpha/beta hydrolase"/>
    <property type="match status" value="1"/>
</dbReference>
<dbReference type="InterPro" id="IPR043595">
    <property type="entry name" value="FaeB/C/D"/>
</dbReference>
<evidence type="ECO:0000256" key="8">
    <source>
        <dbReference type="SAM" id="MobiDB-lite"/>
    </source>
</evidence>
<dbReference type="GO" id="GO:0005576">
    <property type="term" value="C:extracellular region"/>
    <property type="evidence" value="ECO:0007669"/>
    <property type="project" value="UniProtKB-SubCell"/>
</dbReference>
<keyword evidence="7" id="KW-0624">Polysaccharide degradation</keyword>
<proteinExistence type="predicted"/>
<comment type="subcellular location">
    <subcellularLocation>
        <location evidence="1">Secreted</location>
    </subcellularLocation>
</comment>
<keyword evidence="5" id="KW-0378">Hydrolase</keyword>
<dbReference type="Pfam" id="PF00756">
    <property type="entry name" value="Esterase"/>
    <property type="match status" value="1"/>
</dbReference>
<evidence type="ECO:0000256" key="2">
    <source>
        <dbReference type="ARBA" id="ARBA00022525"/>
    </source>
</evidence>
<keyword evidence="3" id="KW-0858">Xylan degradation</keyword>
<dbReference type="EMBL" id="CP003697">
    <property type="protein sequence ID" value="AGF72319.1"/>
    <property type="molecule type" value="Genomic_DNA"/>
</dbReference>
<keyword evidence="4 9" id="KW-0732">Signal</keyword>
<reference evidence="10 11" key="1">
    <citation type="journal article" date="2012" name="Stand. Genomic Sci.">
        <title>Genome sequence of the halotolerant bacterium Corynebacterium halotolerans type strain YIM 70093(T) (= DSM 44683(T)).</title>
        <authorList>
            <person name="Ruckert C."/>
            <person name="Albersmeier A."/>
            <person name="Al-Dilaimi A."/>
            <person name="Niehaus K."/>
            <person name="Szczepanowski R."/>
            <person name="Kalinowski J."/>
        </authorList>
    </citation>
    <scope>NUCLEOTIDE SEQUENCE [LARGE SCALE GENOMIC DNA]</scope>
    <source>
        <strain evidence="10">YIM 70093</strain>
    </source>
</reference>
<dbReference type="PATRIC" id="fig|1121362.3.peg.1329"/>
<dbReference type="HOGENOM" id="CLU_027551_5_2_11"/>
<evidence type="ECO:0000256" key="3">
    <source>
        <dbReference type="ARBA" id="ARBA00022651"/>
    </source>
</evidence>
<evidence type="ECO:0000256" key="7">
    <source>
        <dbReference type="ARBA" id="ARBA00023326"/>
    </source>
</evidence>
<dbReference type="STRING" id="1121362.A605_06585"/>
<dbReference type="GO" id="GO:0045493">
    <property type="term" value="P:xylan catabolic process"/>
    <property type="evidence" value="ECO:0007669"/>
    <property type="project" value="UniProtKB-KW"/>
</dbReference>
<evidence type="ECO:0000256" key="5">
    <source>
        <dbReference type="ARBA" id="ARBA00022801"/>
    </source>
</evidence>
<evidence type="ECO:0000256" key="1">
    <source>
        <dbReference type="ARBA" id="ARBA00004613"/>
    </source>
</evidence>
<dbReference type="InterPro" id="IPR029058">
    <property type="entry name" value="AB_hydrolase_fold"/>
</dbReference>
<dbReference type="RefSeq" id="WP_015400738.1">
    <property type="nucleotide sequence ID" value="NC_020302.1"/>
</dbReference>
<dbReference type="PANTHER" id="PTHR38050:SF2">
    <property type="entry name" value="FERULOYL ESTERASE C-RELATED"/>
    <property type="match status" value="1"/>
</dbReference>
<dbReference type="eggNOG" id="COG3509">
    <property type="taxonomic scope" value="Bacteria"/>
</dbReference>
<evidence type="ECO:0000313" key="10">
    <source>
        <dbReference type="EMBL" id="AGF72319.1"/>
    </source>
</evidence>
<dbReference type="InterPro" id="IPR000801">
    <property type="entry name" value="Esterase-like"/>
</dbReference>
<evidence type="ECO:0000313" key="11">
    <source>
        <dbReference type="Proteomes" id="UP000011723"/>
    </source>
</evidence>
<evidence type="ECO:0000256" key="6">
    <source>
        <dbReference type="ARBA" id="ARBA00023277"/>
    </source>
</evidence>